<evidence type="ECO:0000256" key="1">
    <source>
        <dbReference type="ARBA" id="ARBA00007274"/>
    </source>
</evidence>
<evidence type="ECO:0000313" key="4">
    <source>
        <dbReference type="Proteomes" id="UP000569732"/>
    </source>
</evidence>
<dbReference type="Gene3D" id="2.160.10.10">
    <property type="entry name" value="Hexapeptide repeat proteins"/>
    <property type="match status" value="1"/>
</dbReference>
<name>A0A853I4N1_9GAMM</name>
<keyword evidence="4" id="KW-1185">Reference proteome</keyword>
<dbReference type="AlphaFoldDB" id="A0A853I4N1"/>
<gene>
    <name evidence="3" type="ORF">H0A36_16575</name>
</gene>
<feature type="binding site" evidence="2">
    <location>
        <position position="72"/>
    </location>
    <ligand>
        <name>substrate</name>
    </ligand>
</feature>
<reference evidence="3 4" key="1">
    <citation type="submission" date="2020-07" db="EMBL/GenBank/DDBJ databases">
        <title>Endozoicomonas sp. nov., isolated from sediment.</title>
        <authorList>
            <person name="Gu T."/>
        </authorList>
    </citation>
    <scope>NUCLEOTIDE SEQUENCE [LARGE SCALE GENOMIC DNA]</scope>
    <source>
        <strain evidence="3 4">SM1973</strain>
    </source>
</reference>
<dbReference type="InterPro" id="IPR050179">
    <property type="entry name" value="Trans_hexapeptide_repeat"/>
</dbReference>
<comment type="similarity">
    <text evidence="1">Belongs to the transferase hexapeptide repeat family.</text>
</comment>
<accession>A0A853I4N1</accession>
<organism evidence="3 4">
    <name type="scientific">Spartinivicinus marinus</name>
    <dbReference type="NCBI Taxonomy" id="2994442"/>
    <lineage>
        <taxon>Bacteria</taxon>
        <taxon>Pseudomonadati</taxon>
        <taxon>Pseudomonadota</taxon>
        <taxon>Gammaproteobacteria</taxon>
        <taxon>Oceanospirillales</taxon>
        <taxon>Zooshikellaceae</taxon>
        <taxon>Spartinivicinus</taxon>
    </lineage>
</organism>
<protein>
    <submittedName>
        <fullName evidence="3">Acetyltransferase</fullName>
    </submittedName>
</protein>
<dbReference type="PANTHER" id="PTHR43300:SF4">
    <property type="entry name" value="ACYL-[ACYL-CARRIER-PROTEIN]--UDP-N-ACETYLGLUCOSAMINE O-ACYLTRANSFERASE"/>
    <property type="match status" value="1"/>
</dbReference>
<dbReference type="InterPro" id="IPR020019">
    <property type="entry name" value="AcTrfase_PglD-like"/>
</dbReference>
<dbReference type="NCBIfam" id="TIGR03570">
    <property type="entry name" value="NeuD_NnaD"/>
    <property type="match status" value="1"/>
</dbReference>
<dbReference type="PANTHER" id="PTHR43300">
    <property type="entry name" value="ACETYLTRANSFERASE"/>
    <property type="match status" value="1"/>
</dbReference>
<proteinExistence type="inferred from homology"/>
<dbReference type="Proteomes" id="UP000569732">
    <property type="component" value="Unassembled WGS sequence"/>
</dbReference>
<dbReference type="InterPro" id="IPR001451">
    <property type="entry name" value="Hexapep"/>
</dbReference>
<dbReference type="CDD" id="cd03360">
    <property type="entry name" value="LbH_AT_putative"/>
    <property type="match status" value="1"/>
</dbReference>
<comment type="caution">
    <text evidence="3">The sequence shown here is derived from an EMBL/GenBank/DDBJ whole genome shotgun (WGS) entry which is preliminary data.</text>
</comment>
<evidence type="ECO:0000313" key="3">
    <source>
        <dbReference type="EMBL" id="NYZ67629.1"/>
    </source>
</evidence>
<evidence type="ECO:0000256" key="2">
    <source>
        <dbReference type="PIRSR" id="PIRSR620019-2"/>
    </source>
</evidence>
<dbReference type="Pfam" id="PF14602">
    <property type="entry name" value="Hexapep_2"/>
    <property type="match status" value="1"/>
</dbReference>
<dbReference type="SUPFAM" id="SSF51161">
    <property type="entry name" value="Trimeric LpxA-like enzymes"/>
    <property type="match status" value="1"/>
</dbReference>
<sequence>MMKKIIIFGVSDAAELAYYYFTNDSDYQVTAFTVDSKYIPEGGKFCGLPVVEFENVVNIYPTDEYNFFVAVGYSNLNKIREEKYHIARSIGYKLVSYISSKAIILNNNCIGDNCFILENNIIQPFVNIGNNITLWSGNHIGHHTKVGDHCFLASHIVISGRVNIGKSCFIGVNATLRDNISVGKQCVIGAGTLLLNDVEEFGVYKGHATHRSKASSMRISKI</sequence>
<dbReference type="InterPro" id="IPR011004">
    <property type="entry name" value="Trimer_LpxA-like_sf"/>
</dbReference>
<dbReference type="EMBL" id="JACCKB010000027">
    <property type="protein sequence ID" value="NYZ67629.1"/>
    <property type="molecule type" value="Genomic_DNA"/>
</dbReference>